<keyword evidence="4" id="KW-1185">Reference proteome</keyword>
<dbReference type="SUPFAM" id="SSF53850">
    <property type="entry name" value="Periplasmic binding protein-like II"/>
    <property type="match status" value="1"/>
</dbReference>
<evidence type="ECO:0000256" key="2">
    <source>
        <dbReference type="SAM" id="SignalP"/>
    </source>
</evidence>
<dbReference type="Pfam" id="PF03401">
    <property type="entry name" value="TctC"/>
    <property type="match status" value="1"/>
</dbReference>
<sequence length="322" mass="33407">MDRRQFCISMASVLPALCPGYARAAKLGDQPIVLVVPFSPGGNLDMVARVVSPALSEILGVSVVVENKPGAGGVIGAGYVSRSTPDGHTLLVTTPNAITVAPLMTTAAYSLANFAAVGQIAWASLVVVVHPESRFQTIEALLDEARRNPGTVAIGHAGLGTTNNIAMLSLEGAAQCRFTAVPYKGSAPALTDLMGRQTDAVIDQLTSSLSFIKSGKLKALAVLTAQRDPLLPQVPTIAEAGLSGFSAQTETGLLAPAGTPKAIIEQLNAALLQALDRQKLRDLLQTAGCTAAPSSPGDFQRLLEEQNRKARDLHAEGKLTAG</sequence>
<evidence type="ECO:0000256" key="1">
    <source>
        <dbReference type="ARBA" id="ARBA00006987"/>
    </source>
</evidence>
<dbReference type="CDD" id="cd07012">
    <property type="entry name" value="PBP2_Bug_TTT"/>
    <property type="match status" value="1"/>
</dbReference>
<comment type="similarity">
    <text evidence="1">Belongs to the UPF0065 (bug) family.</text>
</comment>
<feature type="chain" id="PRO_5012748180" evidence="2">
    <location>
        <begin position="25"/>
        <end position="322"/>
    </location>
</feature>
<evidence type="ECO:0000313" key="4">
    <source>
        <dbReference type="Proteomes" id="UP000184226"/>
    </source>
</evidence>
<dbReference type="EMBL" id="FQXE01000006">
    <property type="protein sequence ID" value="SHH94900.1"/>
    <property type="molecule type" value="Genomic_DNA"/>
</dbReference>
<name>A0A1M5X4U7_9BURK</name>
<dbReference type="PIRSF" id="PIRSF017082">
    <property type="entry name" value="YflP"/>
    <property type="match status" value="1"/>
</dbReference>
<protein>
    <submittedName>
        <fullName evidence="3">Tripartite-type tricarboxylate transporter, receptor component TctC</fullName>
    </submittedName>
</protein>
<dbReference type="STRING" id="658167.SAMN04488135_106152"/>
<organism evidence="3 4">
    <name type="scientific">Pollutimonas bauzanensis</name>
    <dbReference type="NCBI Taxonomy" id="658167"/>
    <lineage>
        <taxon>Bacteria</taxon>
        <taxon>Pseudomonadati</taxon>
        <taxon>Pseudomonadota</taxon>
        <taxon>Betaproteobacteria</taxon>
        <taxon>Burkholderiales</taxon>
        <taxon>Alcaligenaceae</taxon>
        <taxon>Pollutimonas</taxon>
    </lineage>
</organism>
<proteinExistence type="inferred from homology"/>
<keyword evidence="2" id="KW-0732">Signal</keyword>
<accession>A0A1M5X4U7</accession>
<keyword evidence="3" id="KW-0675">Receptor</keyword>
<dbReference type="RefSeq" id="WP_084136006.1">
    <property type="nucleotide sequence ID" value="NZ_FQXE01000006.1"/>
</dbReference>
<dbReference type="InterPro" id="IPR042100">
    <property type="entry name" value="Bug_dom1"/>
</dbReference>
<dbReference type="Gene3D" id="3.40.190.10">
    <property type="entry name" value="Periplasmic binding protein-like II"/>
    <property type="match status" value="1"/>
</dbReference>
<reference evidence="3 4" key="1">
    <citation type="submission" date="2016-11" db="EMBL/GenBank/DDBJ databases">
        <authorList>
            <person name="Jaros S."/>
            <person name="Januszkiewicz K."/>
            <person name="Wedrychowicz H."/>
        </authorList>
    </citation>
    <scope>NUCLEOTIDE SEQUENCE [LARGE SCALE GENOMIC DNA]</scope>
    <source>
        <strain evidence="3 4">CGMCC 1.10190</strain>
    </source>
</reference>
<dbReference type="PANTHER" id="PTHR42928:SF5">
    <property type="entry name" value="BLR1237 PROTEIN"/>
    <property type="match status" value="1"/>
</dbReference>
<evidence type="ECO:0000313" key="3">
    <source>
        <dbReference type="EMBL" id="SHH94900.1"/>
    </source>
</evidence>
<dbReference type="InterPro" id="IPR005064">
    <property type="entry name" value="BUG"/>
</dbReference>
<dbReference type="AlphaFoldDB" id="A0A1M5X4U7"/>
<feature type="signal peptide" evidence="2">
    <location>
        <begin position="1"/>
        <end position="24"/>
    </location>
</feature>
<dbReference type="PANTHER" id="PTHR42928">
    <property type="entry name" value="TRICARBOXYLATE-BINDING PROTEIN"/>
    <property type="match status" value="1"/>
</dbReference>
<gene>
    <name evidence="3" type="ORF">SAMN04488135_106152</name>
</gene>
<dbReference type="Proteomes" id="UP000184226">
    <property type="component" value="Unassembled WGS sequence"/>
</dbReference>
<dbReference type="Gene3D" id="3.40.190.150">
    <property type="entry name" value="Bordetella uptake gene, domain 1"/>
    <property type="match status" value="1"/>
</dbReference>